<evidence type="ECO:0000256" key="18">
    <source>
        <dbReference type="ARBA" id="ARBA00030800"/>
    </source>
</evidence>
<dbReference type="InterPro" id="IPR005467">
    <property type="entry name" value="His_kinase_dom"/>
</dbReference>
<evidence type="ECO:0000256" key="9">
    <source>
        <dbReference type="ARBA" id="ARBA00022679"/>
    </source>
</evidence>
<keyword evidence="14" id="KW-0408">Iron</keyword>
<dbReference type="Gene3D" id="3.30.565.10">
    <property type="entry name" value="Histidine kinase-like ATPase, C-terminal domain"/>
    <property type="match status" value="1"/>
</dbReference>
<dbReference type="Gene3D" id="1.20.5.1930">
    <property type="match status" value="1"/>
</dbReference>
<dbReference type="SUPFAM" id="SSF55874">
    <property type="entry name" value="ATPase domain of HSP90 chaperone/DNA topoisomerase II/histidine kinase"/>
    <property type="match status" value="1"/>
</dbReference>
<dbReference type="PRINTS" id="PR00344">
    <property type="entry name" value="BCTRLSENSOR"/>
</dbReference>
<protein>
    <recommendedName>
        <fullName evidence="5">Oxygen sensor histidine kinase NreB</fullName>
        <ecNumber evidence="4">2.7.13.3</ecNumber>
    </recommendedName>
    <alternativeName>
        <fullName evidence="18">Nitrogen regulation protein B</fullName>
    </alternativeName>
</protein>
<evidence type="ECO:0000256" key="14">
    <source>
        <dbReference type="ARBA" id="ARBA00023004"/>
    </source>
</evidence>
<keyword evidence="9" id="KW-0808">Transferase</keyword>
<evidence type="ECO:0000313" key="22">
    <source>
        <dbReference type="EMBL" id="MFC5000592.1"/>
    </source>
</evidence>
<evidence type="ECO:0000256" key="1">
    <source>
        <dbReference type="ARBA" id="ARBA00000085"/>
    </source>
</evidence>
<feature type="domain" description="Histidine kinase" evidence="21">
    <location>
        <begin position="175"/>
        <end position="360"/>
    </location>
</feature>
<keyword evidence="16" id="KW-0411">Iron-sulfur</keyword>
<feature type="compositionally biased region" description="Gly residues" evidence="19">
    <location>
        <begin position="318"/>
        <end position="328"/>
    </location>
</feature>
<comment type="caution">
    <text evidence="22">The sequence shown here is derived from an EMBL/GenBank/DDBJ whole genome shotgun (WGS) entry which is preliminary data.</text>
</comment>
<dbReference type="CDD" id="cd16917">
    <property type="entry name" value="HATPase_UhpB-NarQ-NarX-like"/>
    <property type="match status" value="1"/>
</dbReference>
<keyword evidence="6" id="KW-0004">4Fe-4S</keyword>
<feature type="region of interest" description="Disordered" evidence="19">
    <location>
        <begin position="307"/>
        <end position="330"/>
    </location>
</feature>
<feature type="transmembrane region" description="Helical" evidence="20">
    <location>
        <begin position="29"/>
        <end position="47"/>
    </location>
</feature>
<name>A0ABV9VWY1_9ACTN</name>
<dbReference type="InterPro" id="IPR004358">
    <property type="entry name" value="Sig_transdc_His_kin-like_C"/>
</dbReference>
<evidence type="ECO:0000256" key="10">
    <source>
        <dbReference type="ARBA" id="ARBA00022723"/>
    </source>
</evidence>
<keyword evidence="12 22" id="KW-0418">Kinase</keyword>
<keyword evidence="20" id="KW-0472">Membrane</keyword>
<proteinExistence type="predicted"/>
<dbReference type="Pfam" id="PF02518">
    <property type="entry name" value="HATPase_c"/>
    <property type="match status" value="1"/>
</dbReference>
<dbReference type="InterPro" id="IPR050482">
    <property type="entry name" value="Sensor_HK_TwoCompSys"/>
</dbReference>
<dbReference type="PROSITE" id="PS50109">
    <property type="entry name" value="HIS_KIN"/>
    <property type="match status" value="1"/>
</dbReference>
<gene>
    <name evidence="22" type="ORF">ACFPIJ_22490</name>
</gene>
<comment type="subcellular location">
    <subcellularLocation>
        <location evidence="3">Cytoplasm</location>
    </subcellularLocation>
</comment>
<dbReference type="InterPro" id="IPR011712">
    <property type="entry name" value="Sig_transdc_His_kin_sub3_dim/P"/>
</dbReference>
<dbReference type="Proteomes" id="UP001595912">
    <property type="component" value="Unassembled WGS sequence"/>
</dbReference>
<comment type="catalytic activity">
    <reaction evidence="1">
        <text>ATP + protein L-histidine = ADP + protein N-phospho-L-histidine.</text>
        <dbReference type="EC" id="2.7.13.3"/>
    </reaction>
</comment>
<sequence>MERFLWMLAVGAYAVLVLEAVAGANPWPAIVTGAAYTALVVLGAWLLPGRGPVWLVAYMLLQIGLGFVMFSAAHASWGGTLLLIVLVVQAAQLLPLRGAAVVALVVPLGHVGMDLGEGVREIAGMLVASLMALVVTRLLRREQQTRVELALANAQLEELATTQERNRVARDIHDGLGHYLTTLQMQIRAGRALLDRDPDRADEVLAQAEEQAREALSEVRRSVSALRAPRVPLSERVERLAREASQSGPPTSVEVRGASRRLAPDVEEALYRAAQEGLTNVRRHAHAAHAHVLLDYRPAEVRVVVGDDGCGQPPDRSGGSGGSGGFGLTGLRERVTGLGGAVALDSVPGKGSTLTVTAPA</sequence>
<keyword evidence="20" id="KW-1133">Transmembrane helix</keyword>
<evidence type="ECO:0000256" key="5">
    <source>
        <dbReference type="ARBA" id="ARBA00017322"/>
    </source>
</evidence>
<accession>A0ABV9VWY1</accession>
<dbReference type="Pfam" id="PF07730">
    <property type="entry name" value="HisKA_3"/>
    <property type="match status" value="1"/>
</dbReference>
<evidence type="ECO:0000256" key="2">
    <source>
        <dbReference type="ARBA" id="ARBA00001966"/>
    </source>
</evidence>
<dbReference type="InterPro" id="IPR003594">
    <property type="entry name" value="HATPase_dom"/>
</dbReference>
<keyword evidence="11" id="KW-0547">Nucleotide-binding</keyword>
<feature type="transmembrane region" description="Helical" evidence="20">
    <location>
        <begin position="6"/>
        <end position="22"/>
    </location>
</feature>
<evidence type="ECO:0000256" key="4">
    <source>
        <dbReference type="ARBA" id="ARBA00012438"/>
    </source>
</evidence>
<feature type="transmembrane region" description="Helical" evidence="20">
    <location>
        <begin position="80"/>
        <end position="110"/>
    </location>
</feature>
<dbReference type="EC" id="2.7.13.3" evidence="4"/>
<keyword evidence="15" id="KW-0902">Two-component regulatory system</keyword>
<comment type="function">
    <text evidence="17">Member of the two-component regulatory system NreB/NreC involved in the control of dissimilatory nitrate/nitrite reduction in response to oxygen. NreB functions as a direct oxygen sensor histidine kinase which is autophosphorylated, in the absence of oxygen, probably at the conserved histidine residue, and transfers its phosphate group probably to a conserved aspartate residue of NreC. NreB/NreC activates the expression of the nitrate (narGHJI) and nitrite (nir) reductase operons, as well as the putative nitrate transporter gene narT.</text>
</comment>
<evidence type="ECO:0000256" key="20">
    <source>
        <dbReference type="SAM" id="Phobius"/>
    </source>
</evidence>
<keyword evidence="8" id="KW-0597">Phosphoprotein</keyword>
<organism evidence="22 23">
    <name type="scientific">Dactylosporangium cerinum</name>
    <dbReference type="NCBI Taxonomy" id="1434730"/>
    <lineage>
        <taxon>Bacteria</taxon>
        <taxon>Bacillati</taxon>
        <taxon>Actinomycetota</taxon>
        <taxon>Actinomycetes</taxon>
        <taxon>Micromonosporales</taxon>
        <taxon>Micromonosporaceae</taxon>
        <taxon>Dactylosporangium</taxon>
    </lineage>
</organism>
<evidence type="ECO:0000256" key="13">
    <source>
        <dbReference type="ARBA" id="ARBA00022840"/>
    </source>
</evidence>
<evidence type="ECO:0000256" key="7">
    <source>
        <dbReference type="ARBA" id="ARBA00022490"/>
    </source>
</evidence>
<keyword evidence="10" id="KW-0479">Metal-binding</keyword>
<evidence type="ECO:0000256" key="6">
    <source>
        <dbReference type="ARBA" id="ARBA00022485"/>
    </source>
</evidence>
<evidence type="ECO:0000256" key="3">
    <source>
        <dbReference type="ARBA" id="ARBA00004496"/>
    </source>
</evidence>
<evidence type="ECO:0000256" key="16">
    <source>
        <dbReference type="ARBA" id="ARBA00023014"/>
    </source>
</evidence>
<evidence type="ECO:0000256" key="8">
    <source>
        <dbReference type="ARBA" id="ARBA00022553"/>
    </source>
</evidence>
<dbReference type="PANTHER" id="PTHR24421:SF10">
    <property type="entry name" value="NITRATE_NITRITE SENSOR PROTEIN NARQ"/>
    <property type="match status" value="1"/>
</dbReference>
<dbReference type="RefSeq" id="WP_380117143.1">
    <property type="nucleotide sequence ID" value="NZ_JBHSIU010000027.1"/>
</dbReference>
<evidence type="ECO:0000256" key="15">
    <source>
        <dbReference type="ARBA" id="ARBA00023012"/>
    </source>
</evidence>
<dbReference type="InterPro" id="IPR036890">
    <property type="entry name" value="HATPase_C_sf"/>
</dbReference>
<evidence type="ECO:0000256" key="11">
    <source>
        <dbReference type="ARBA" id="ARBA00022741"/>
    </source>
</evidence>
<keyword evidence="7" id="KW-0963">Cytoplasm</keyword>
<evidence type="ECO:0000256" key="12">
    <source>
        <dbReference type="ARBA" id="ARBA00022777"/>
    </source>
</evidence>
<evidence type="ECO:0000259" key="21">
    <source>
        <dbReference type="PROSITE" id="PS50109"/>
    </source>
</evidence>
<reference evidence="23" key="1">
    <citation type="journal article" date="2019" name="Int. J. Syst. Evol. Microbiol.">
        <title>The Global Catalogue of Microorganisms (GCM) 10K type strain sequencing project: providing services to taxonomists for standard genome sequencing and annotation.</title>
        <authorList>
            <consortium name="The Broad Institute Genomics Platform"/>
            <consortium name="The Broad Institute Genome Sequencing Center for Infectious Disease"/>
            <person name="Wu L."/>
            <person name="Ma J."/>
        </authorList>
    </citation>
    <scope>NUCLEOTIDE SEQUENCE [LARGE SCALE GENOMIC DNA]</scope>
    <source>
        <strain evidence="23">CGMCC 4.7152</strain>
    </source>
</reference>
<keyword evidence="13" id="KW-0067">ATP-binding</keyword>
<keyword evidence="20" id="KW-0812">Transmembrane</keyword>
<comment type="cofactor">
    <cofactor evidence="2">
        <name>[4Fe-4S] cluster</name>
        <dbReference type="ChEBI" id="CHEBI:49883"/>
    </cofactor>
</comment>
<evidence type="ECO:0000313" key="23">
    <source>
        <dbReference type="Proteomes" id="UP001595912"/>
    </source>
</evidence>
<dbReference type="PANTHER" id="PTHR24421">
    <property type="entry name" value="NITRATE/NITRITE SENSOR PROTEIN NARX-RELATED"/>
    <property type="match status" value="1"/>
</dbReference>
<dbReference type="GO" id="GO:0016301">
    <property type="term" value="F:kinase activity"/>
    <property type="evidence" value="ECO:0007669"/>
    <property type="project" value="UniProtKB-KW"/>
</dbReference>
<keyword evidence="23" id="KW-1185">Reference proteome</keyword>
<evidence type="ECO:0000256" key="19">
    <source>
        <dbReference type="SAM" id="MobiDB-lite"/>
    </source>
</evidence>
<dbReference type="EMBL" id="JBHSIU010000027">
    <property type="protein sequence ID" value="MFC5000592.1"/>
    <property type="molecule type" value="Genomic_DNA"/>
</dbReference>
<evidence type="ECO:0000256" key="17">
    <source>
        <dbReference type="ARBA" id="ARBA00024827"/>
    </source>
</evidence>
<feature type="transmembrane region" description="Helical" evidence="20">
    <location>
        <begin position="122"/>
        <end position="139"/>
    </location>
</feature>